<dbReference type="Gene3D" id="1.10.1740.10">
    <property type="match status" value="1"/>
</dbReference>
<dbReference type="Pfam" id="PF08281">
    <property type="entry name" value="Sigma70_r4_2"/>
    <property type="match status" value="1"/>
</dbReference>
<evidence type="ECO:0000256" key="2">
    <source>
        <dbReference type="ARBA" id="ARBA00023015"/>
    </source>
</evidence>
<dbReference type="CDD" id="cd06171">
    <property type="entry name" value="Sigma70_r4"/>
    <property type="match status" value="1"/>
</dbReference>
<evidence type="ECO:0000313" key="8">
    <source>
        <dbReference type="Proteomes" id="UP001205185"/>
    </source>
</evidence>
<evidence type="ECO:0000313" key="7">
    <source>
        <dbReference type="EMBL" id="MCP2273481.1"/>
    </source>
</evidence>
<evidence type="ECO:0000256" key="4">
    <source>
        <dbReference type="ARBA" id="ARBA00023125"/>
    </source>
</evidence>
<protein>
    <submittedName>
        <fullName evidence="7">RNA polymerase sigma-70 factor, ECF subfamily</fullName>
    </submittedName>
</protein>
<dbReference type="EMBL" id="JAMTCO010000017">
    <property type="protein sequence ID" value="MCP2273481.1"/>
    <property type="molecule type" value="Genomic_DNA"/>
</dbReference>
<evidence type="ECO:0000256" key="3">
    <source>
        <dbReference type="ARBA" id="ARBA00023082"/>
    </source>
</evidence>
<keyword evidence="8" id="KW-1185">Reference proteome</keyword>
<keyword evidence="3" id="KW-0731">Sigma factor</keyword>
<evidence type="ECO:0000256" key="1">
    <source>
        <dbReference type="ARBA" id="ARBA00010641"/>
    </source>
</evidence>
<dbReference type="InterPro" id="IPR013249">
    <property type="entry name" value="RNA_pol_sigma70_r4_t2"/>
</dbReference>
<comment type="caution">
    <text evidence="7">The sequence shown here is derived from an EMBL/GenBank/DDBJ whole genome shotgun (WGS) entry which is preliminary data.</text>
</comment>
<keyword evidence="4" id="KW-0238">DNA-binding</keyword>
<dbReference type="InterPro" id="IPR013324">
    <property type="entry name" value="RNA_pol_sigma_r3/r4-like"/>
</dbReference>
<evidence type="ECO:0000259" key="6">
    <source>
        <dbReference type="Pfam" id="PF08281"/>
    </source>
</evidence>
<dbReference type="SUPFAM" id="SSF88946">
    <property type="entry name" value="Sigma2 domain of RNA polymerase sigma factors"/>
    <property type="match status" value="1"/>
</dbReference>
<evidence type="ECO:0000256" key="5">
    <source>
        <dbReference type="ARBA" id="ARBA00023163"/>
    </source>
</evidence>
<dbReference type="InterPro" id="IPR036388">
    <property type="entry name" value="WH-like_DNA-bd_sf"/>
</dbReference>
<organism evidence="7 8">
    <name type="scientific">Actinokineospora diospyrosa</name>
    <dbReference type="NCBI Taxonomy" id="103728"/>
    <lineage>
        <taxon>Bacteria</taxon>
        <taxon>Bacillati</taxon>
        <taxon>Actinomycetota</taxon>
        <taxon>Actinomycetes</taxon>
        <taxon>Pseudonocardiales</taxon>
        <taxon>Pseudonocardiaceae</taxon>
        <taxon>Actinokineospora</taxon>
    </lineage>
</organism>
<name>A0ABT1IMS3_9PSEU</name>
<proteinExistence type="inferred from homology"/>
<reference evidence="7 8" key="1">
    <citation type="submission" date="2022-06" db="EMBL/GenBank/DDBJ databases">
        <title>Genomic Encyclopedia of Archaeal and Bacterial Type Strains, Phase II (KMG-II): from individual species to whole genera.</title>
        <authorList>
            <person name="Goeker M."/>
        </authorList>
    </citation>
    <scope>NUCLEOTIDE SEQUENCE [LARGE SCALE GENOMIC DNA]</scope>
    <source>
        <strain evidence="7 8">DSM 44255</strain>
    </source>
</reference>
<dbReference type="PANTHER" id="PTHR43133">
    <property type="entry name" value="RNA POLYMERASE ECF-TYPE SIGMA FACTO"/>
    <property type="match status" value="1"/>
</dbReference>
<sequence>MFVRAYGALLGYAPAKVRGLRLRAWLVTIAVNLCRNEARGRQRAPAVVGLEEVVEPRCQWDAFDDVVERLDLRAWLARLTALLPKHQRMAVVLRHGCGLSIGEVSAAMGCAESTARSYASRGLARLRELVAEQGVERGFGEAQAA</sequence>
<comment type="similarity">
    <text evidence="1">Belongs to the sigma-70 factor family. ECF subfamily.</text>
</comment>
<dbReference type="PANTHER" id="PTHR43133:SF50">
    <property type="entry name" value="ECF RNA POLYMERASE SIGMA FACTOR SIGM"/>
    <property type="match status" value="1"/>
</dbReference>
<keyword evidence="5" id="KW-0804">Transcription</keyword>
<dbReference type="Gene3D" id="1.10.10.10">
    <property type="entry name" value="Winged helix-like DNA-binding domain superfamily/Winged helix DNA-binding domain"/>
    <property type="match status" value="1"/>
</dbReference>
<feature type="domain" description="RNA polymerase sigma factor 70 region 4 type 2" evidence="6">
    <location>
        <begin position="75"/>
        <end position="126"/>
    </location>
</feature>
<keyword evidence="2" id="KW-0805">Transcription regulation</keyword>
<dbReference type="Proteomes" id="UP001205185">
    <property type="component" value="Unassembled WGS sequence"/>
</dbReference>
<accession>A0ABT1IMS3</accession>
<gene>
    <name evidence="7" type="ORF">LV75_006011</name>
</gene>
<dbReference type="InterPro" id="IPR013325">
    <property type="entry name" value="RNA_pol_sigma_r2"/>
</dbReference>
<dbReference type="InterPro" id="IPR039425">
    <property type="entry name" value="RNA_pol_sigma-70-like"/>
</dbReference>
<dbReference type="SUPFAM" id="SSF88659">
    <property type="entry name" value="Sigma3 and sigma4 domains of RNA polymerase sigma factors"/>
    <property type="match status" value="1"/>
</dbReference>